<feature type="coiled-coil region" evidence="1">
    <location>
        <begin position="52"/>
        <end position="79"/>
    </location>
</feature>
<evidence type="ECO:0000313" key="3">
    <source>
        <dbReference type="Proteomes" id="UP000005045"/>
    </source>
</evidence>
<name>B1GB64_PARG4</name>
<evidence type="ECO:0000256" key="1">
    <source>
        <dbReference type="SAM" id="Coils"/>
    </source>
</evidence>
<proteinExistence type="predicted"/>
<sequence>MGDEVLDDPRVLRYGMILAKGGVRGLRGLDPVAVWIDAAIAVFDACGSYMRYLTQKELNRQLEIANEELRETANGYLRMLELDRETIRLDHEHREAALARSLERHARERAQILEAIKREVELVFRVHRMVCEARLHGYTQELDDLQSSLDTLVGSSLACLNENIR</sequence>
<evidence type="ECO:0000313" key="2">
    <source>
        <dbReference type="EMBL" id="EDT06625.1"/>
    </source>
</evidence>
<keyword evidence="1" id="KW-0175">Coiled coil</keyword>
<protein>
    <submittedName>
        <fullName evidence="2">Uncharacterized protein</fullName>
    </submittedName>
</protein>
<gene>
    <name evidence="2" type="ORF">BgramDRAFT_6598</name>
</gene>
<dbReference type="RefSeq" id="WP_006053164.1">
    <property type="nucleotide sequence ID" value="NZ_ABLD01000051.1"/>
</dbReference>
<dbReference type="Proteomes" id="UP000005045">
    <property type="component" value="Unassembled WGS sequence"/>
</dbReference>
<reference evidence="2 3" key="1">
    <citation type="submission" date="2008-03" db="EMBL/GenBank/DDBJ databases">
        <title>Sequencing of the draft genome and assembly of Burkholderia graminis C4D1M.</title>
        <authorList>
            <consortium name="US DOE Joint Genome Institute (JGI-PGF)"/>
            <person name="Copeland A."/>
            <person name="Lucas S."/>
            <person name="Lapidus A."/>
            <person name="Glavina del Rio T."/>
            <person name="Dalin E."/>
            <person name="Tice H."/>
            <person name="Bruce D."/>
            <person name="Goodwin L."/>
            <person name="Pitluck S."/>
            <person name="Larimer F."/>
            <person name="Land M.L."/>
            <person name="Hauser L."/>
            <person name="Tiedje J."/>
            <person name="Richardson P."/>
        </authorList>
    </citation>
    <scope>NUCLEOTIDE SEQUENCE [LARGE SCALE GENOMIC DNA]</scope>
    <source>
        <strain evidence="3">ATCC 700544 / DSM 17151 / LMG 18924 / NCIMB 13744 / C4D1M</strain>
    </source>
</reference>
<dbReference type="AlphaFoldDB" id="B1GB64"/>
<dbReference type="EMBL" id="ABLD01000051">
    <property type="protein sequence ID" value="EDT06625.1"/>
    <property type="molecule type" value="Genomic_DNA"/>
</dbReference>
<organism evidence="2 3">
    <name type="scientific">Paraburkholderia graminis (strain ATCC 700544 / DSM 17151 / LMG 18924 / NCIMB 13744 / C4D1M)</name>
    <dbReference type="NCBI Taxonomy" id="396598"/>
    <lineage>
        <taxon>Bacteria</taxon>
        <taxon>Pseudomonadati</taxon>
        <taxon>Pseudomonadota</taxon>
        <taxon>Betaproteobacteria</taxon>
        <taxon>Burkholderiales</taxon>
        <taxon>Burkholderiaceae</taxon>
        <taxon>Paraburkholderia</taxon>
    </lineage>
</organism>
<accession>B1GB64</accession>
<comment type="caution">
    <text evidence="2">The sequence shown here is derived from an EMBL/GenBank/DDBJ whole genome shotgun (WGS) entry which is preliminary data.</text>
</comment>
<keyword evidence="3" id="KW-1185">Reference proteome</keyword>